<dbReference type="AlphaFoldDB" id="A0A955LBX5"/>
<proteinExistence type="predicted"/>
<dbReference type="Proteomes" id="UP000714915">
    <property type="component" value="Unassembled WGS sequence"/>
</dbReference>
<organism evidence="1 2">
    <name type="scientific">Candidatus Dojkabacteria bacterium</name>
    <dbReference type="NCBI Taxonomy" id="2099670"/>
    <lineage>
        <taxon>Bacteria</taxon>
        <taxon>Candidatus Dojkabacteria</taxon>
    </lineage>
</organism>
<accession>A0A955LBX5</accession>
<reference evidence="1" key="1">
    <citation type="submission" date="2020-04" db="EMBL/GenBank/DDBJ databases">
        <authorList>
            <person name="Zhang T."/>
        </authorList>
    </citation>
    <scope>NUCLEOTIDE SEQUENCE</scope>
    <source>
        <strain evidence="1">HKST-UBA09</strain>
    </source>
</reference>
<name>A0A955LBX5_9BACT</name>
<evidence type="ECO:0000313" key="2">
    <source>
        <dbReference type="Proteomes" id="UP000714915"/>
    </source>
</evidence>
<evidence type="ECO:0000313" key="1">
    <source>
        <dbReference type="EMBL" id="MCA9387376.1"/>
    </source>
</evidence>
<dbReference type="EMBL" id="JAGQLF010000105">
    <property type="protein sequence ID" value="MCA9387376.1"/>
    <property type="molecule type" value="Genomic_DNA"/>
</dbReference>
<comment type="caution">
    <text evidence="1">The sequence shown here is derived from an EMBL/GenBank/DDBJ whole genome shotgun (WGS) entry which is preliminary data.</text>
</comment>
<reference evidence="1" key="2">
    <citation type="journal article" date="2021" name="Microbiome">
        <title>Successional dynamics and alternative stable states in a saline activated sludge microbial community over 9 years.</title>
        <authorList>
            <person name="Wang Y."/>
            <person name="Ye J."/>
            <person name="Ju F."/>
            <person name="Liu L."/>
            <person name="Boyd J.A."/>
            <person name="Deng Y."/>
            <person name="Parks D.H."/>
            <person name="Jiang X."/>
            <person name="Yin X."/>
            <person name="Woodcroft B.J."/>
            <person name="Tyson G.W."/>
            <person name="Hugenholtz P."/>
            <person name="Polz M.F."/>
            <person name="Zhang T."/>
        </authorList>
    </citation>
    <scope>NUCLEOTIDE SEQUENCE</scope>
    <source>
        <strain evidence="1">HKST-UBA09</strain>
    </source>
</reference>
<gene>
    <name evidence="1" type="ORF">KC669_05075</name>
</gene>
<protein>
    <submittedName>
        <fullName evidence="1">Uncharacterized protein</fullName>
    </submittedName>
</protein>
<sequence>METDINETISSDMNETEGTKDRYCDFDISHLPLVRPKITSSENYLGYTIAGYAFTTLRFKTEKQDENNEEA</sequence>